<dbReference type="Proteomes" id="UP000789831">
    <property type="component" value="Unassembled WGS sequence"/>
</dbReference>
<keyword evidence="2" id="KW-1185">Reference proteome</keyword>
<protein>
    <submittedName>
        <fullName evidence="1">10532_t:CDS:1</fullName>
    </submittedName>
</protein>
<feature type="non-terminal residue" evidence="1">
    <location>
        <position position="1"/>
    </location>
</feature>
<reference evidence="1" key="1">
    <citation type="submission" date="2021-06" db="EMBL/GenBank/DDBJ databases">
        <authorList>
            <person name="Kallberg Y."/>
            <person name="Tangrot J."/>
            <person name="Rosling A."/>
        </authorList>
    </citation>
    <scope>NUCLEOTIDE SEQUENCE</scope>
    <source>
        <strain evidence="1">MT106</strain>
    </source>
</reference>
<sequence length="73" mass="8549">SLKHSYPELNEIPYVNYPFEQREGYKVWDQYQAPFVIARVLVITISVDVKGQEGIVQTENHVQTRINCIKLEI</sequence>
<accession>A0A9N9DQ97</accession>
<dbReference type="AlphaFoldDB" id="A0A9N9DQ97"/>
<gene>
    <name evidence="1" type="ORF">AGERDE_LOCUS11301</name>
</gene>
<evidence type="ECO:0000313" key="1">
    <source>
        <dbReference type="EMBL" id="CAG8648490.1"/>
    </source>
</evidence>
<proteinExistence type="predicted"/>
<name>A0A9N9DQ97_9GLOM</name>
<evidence type="ECO:0000313" key="2">
    <source>
        <dbReference type="Proteomes" id="UP000789831"/>
    </source>
</evidence>
<comment type="caution">
    <text evidence="1">The sequence shown here is derived from an EMBL/GenBank/DDBJ whole genome shotgun (WGS) entry which is preliminary data.</text>
</comment>
<organism evidence="1 2">
    <name type="scientific">Ambispora gerdemannii</name>
    <dbReference type="NCBI Taxonomy" id="144530"/>
    <lineage>
        <taxon>Eukaryota</taxon>
        <taxon>Fungi</taxon>
        <taxon>Fungi incertae sedis</taxon>
        <taxon>Mucoromycota</taxon>
        <taxon>Glomeromycotina</taxon>
        <taxon>Glomeromycetes</taxon>
        <taxon>Archaeosporales</taxon>
        <taxon>Ambisporaceae</taxon>
        <taxon>Ambispora</taxon>
    </lineage>
</organism>
<dbReference type="EMBL" id="CAJVPL010004515">
    <property type="protein sequence ID" value="CAG8648490.1"/>
    <property type="molecule type" value="Genomic_DNA"/>
</dbReference>